<evidence type="ECO:0000259" key="2">
    <source>
        <dbReference type="PROSITE" id="PS50198"/>
    </source>
</evidence>
<dbReference type="EMBL" id="CP067089">
    <property type="protein sequence ID" value="QQO07372.1"/>
    <property type="molecule type" value="Genomic_DNA"/>
</dbReference>
<dbReference type="PANTHER" id="PTHR47245:SF2">
    <property type="entry name" value="PEPTIDYL-PROLYL CIS-TRANS ISOMERASE HP_0175-RELATED"/>
    <property type="match status" value="1"/>
</dbReference>
<keyword evidence="1 3" id="KW-0413">Isomerase</keyword>
<dbReference type="KEGG" id="bhc:JFL75_10385"/>
<organism evidence="3 4">
    <name type="scientific">Breznakiella homolactica</name>
    <dbReference type="NCBI Taxonomy" id="2798577"/>
    <lineage>
        <taxon>Bacteria</taxon>
        <taxon>Pseudomonadati</taxon>
        <taxon>Spirochaetota</taxon>
        <taxon>Spirochaetia</taxon>
        <taxon>Spirochaetales</taxon>
        <taxon>Breznakiellaceae</taxon>
        <taxon>Breznakiella</taxon>
    </lineage>
</organism>
<dbReference type="InterPro" id="IPR046357">
    <property type="entry name" value="PPIase_dom_sf"/>
</dbReference>
<reference evidence="3" key="1">
    <citation type="submission" date="2021-01" db="EMBL/GenBank/DDBJ databases">
        <title>Description of Breznakiella homolactica.</title>
        <authorList>
            <person name="Song Y."/>
            <person name="Brune A."/>
        </authorList>
    </citation>
    <scope>NUCLEOTIDE SEQUENCE</scope>
    <source>
        <strain evidence="3">RmG30</strain>
    </source>
</reference>
<evidence type="ECO:0000256" key="1">
    <source>
        <dbReference type="PROSITE-ProRule" id="PRU00278"/>
    </source>
</evidence>
<dbReference type="InterPro" id="IPR000297">
    <property type="entry name" value="PPIase_PpiC"/>
</dbReference>
<accession>A0A7T7XJI6</accession>
<keyword evidence="1" id="KW-0697">Rotamase</keyword>
<dbReference type="SUPFAM" id="SSF54534">
    <property type="entry name" value="FKBP-like"/>
    <property type="match status" value="1"/>
</dbReference>
<name>A0A7T7XJI6_9SPIR</name>
<dbReference type="InterPro" id="IPR050245">
    <property type="entry name" value="PrsA_foldase"/>
</dbReference>
<protein>
    <submittedName>
        <fullName evidence="3">Peptidyl-prolyl cis-trans isomerase</fullName>
    </submittedName>
</protein>
<dbReference type="PANTHER" id="PTHR47245">
    <property type="entry name" value="PEPTIDYLPROLYL ISOMERASE"/>
    <property type="match status" value="1"/>
</dbReference>
<feature type="domain" description="PpiC" evidence="2">
    <location>
        <begin position="1"/>
        <end position="89"/>
    </location>
</feature>
<sequence>MEWRASHILVKDRALAEDLLKRIKQGAQFESLAREYSTCPSKSSGGDLGWFGPGKMVAPFESAVKRLSPGSVGDVVQTQFGYHVIKCTGRKD</sequence>
<gene>
    <name evidence="3" type="ORF">JFL75_10385</name>
</gene>
<keyword evidence="4" id="KW-1185">Reference proteome</keyword>
<dbReference type="Gene3D" id="3.10.50.40">
    <property type="match status" value="1"/>
</dbReference>
<dbReference type="InterPro" id="IPR023058">
    <property type="entry name" value="PPIase_PpiC_CS"/>
</dbReference>
<evidence type="ECO:0000313" key="4">
    <source>
        <dbReference type="Proteomes" id="UP000595917"/>
    </source>
</evidence>
<dbReference type="PROSITE" id="PS50198">
    <property type="entry name" value="PPIC_PPIASE_2"/>
    <property type="match status" value="1"/>
</dbReference>
<evidence type="ECO:0000313" key="3">
    <source>
        <dbReference type="EMBL" id="QQO07372.1"/>
    </source>
</evidence>
<dbReference type="PROSITE" id="PS01096">
    <property type="entry name" value="PPIC_PPIASE_1"/>
    <property type="match status" value="1"/>
</dbReference>
<dbReference type="AlphaFoldDB" id="A0A7T7XJI6"/>
<dbReference type="RefSeq" id="WP_215624677.1">
    <property type="nucleotide sequence ID" value="NZ_CP067089.2"/>
</dbReference>
<dbReference type="GO" id="GO:0003755">
    <property type="term" value="F:peptidyl-prolyl cis-trans isomerase activity"/>
    <property type="evidence" value="ECO:0007669"/>
    <property type="project" value="UniProtKB-KW"/>
</dbReference>
<proteinExistence type="predicted"/>
<dbReference type="Pfam" id="PF13616">
    <property type="entry name" value="Rotamase_3"/>
    <property type="match status" value="1"/>
</dbReference>
<dbReference type="Proteomes" id="UP000595917">
    <property type="component" value="Chromosome"/>
</dbReference>